<feature type="domain" description="Carbohydrate kinase FGGY C-terminal" evidence="5">
    <location>
        <begin position="276"/>
        <end position="473"/>
    </location>
</feature>
<evidence type="ECO:0000259" key="5">
    <source>
        <dbReference type="Pfam" id="PF02782"/>
    </source>
</evidence>
<evidence type="ECO:0000313" key="6">
    <source>
        <dbReference type="EMBL" id="MEY8245403.1"/>
    </source>
</evidence>
<dbReference type="GO" id="GO:0016301">
    <property type="term" value="F:kinase activity"/>
    <property type="evidence" value="ECO:0007669"/>
    <property type="project" value="UniProtKB-KW"/>
</dbReference>
<keyword evidence="3 6" id="KW-0418">Kinase</keyword>
<dbReference type="Pfam" id="PF00370">
    <property type="entry name" value="FGGY_N"/>
    <property type="match status" value="1"/>
</dbReference>
<keyword evidence="7" id="KW-1185">Reference proteome</keyword>
<reference evidence="6 7" key="1">
    <citation type="submission" date="2024-03" db="EMBL/GenBank/DDBJ databases">
        <title>Mouse gut bacterial collection (mGBC) of GemPharmatech.</title>
        <authorList>
            <person name="He Y."/>
            <person name="Dong L."/>
            <person name="Wu D."/>
            <person name="Gao X."/>
            <person name="Lin Z."/>
        </authorList>
    </citation>
    <scope>NUCLEOTIDE SEQUENCE [LARGE SCALE GENOMIC DNA]</scope>
    <source>
        <strain evidence="6 7">54-13</strain>
    </source>
</reference>
<name>A0ABV4CVK1_9BACT</name>
<comment type="similarity">
    <text evidence="1">Belongs to the FGGY kinase family.</text>
</comment>
<comment type="caution">
    <text evidence="6">The sequence shown here is derived from an EMBL/GenBank/DDBJ whole genome shotgun (WGS) entry which is preliminary data.</text>
</comment>
<dbReference type="Pfam" id="PF02782">
    <property type="entry name" value="FGGY_C"/>
    <property type="match status" value="1"/>
</dbReference>
<evidence type="ECO:0000256" key="1">
    <source>
        <dbReference type="ARBA" id="ARBA00009156"/>
    </source>
</evidence>
<dbReference type="PANTHER" id="PTHR43095">
    <property type="entry name" value="SUGAR KINASE"/>
    <property type="match status" value="1"/>
</dbReference>
<dbReference type="PANTHER" id="PTHR43095:SF5">
    <property type="entry name" value="XYLULOSE KINASE"/>
    <property type="match status" value="1"/>
</dbReference>
<dbReference type="InterPro" id="IPR050406">
    <property type="entry name" value="FGGY_Carb_Kinase"/>
</dbReference>
<keyword evidence="2 6" id="KW-0808">Transferase</keyword>
<dbReference type="EC" id="2.7.1.-" evidence="6"/>
<organism evidence="6 7">
    <name type="scientific">Heminiphilus faecis</name>
    <dbReference type="NCBI Taxonomy" id="2601703"/>
    <lineage>
        <taxon>Bacteria</taxon>
        <taxon>Pseudomonadati</taxon>
        <taxon>Bacteroidota</taxon>
        <taxon>Bacteroidia</taxon>
        <taxon>Bacteroidales</taxon>
        <taxon>Muribaculaceae</taxon>
        <taxon>Heminiphilus</taxon>
    </lineage>
</organism>
<evidence type="ECO:0000256" key="3">
    <source>
        <dbReference type="ARBA" id="ARBA00022777"/>
    </source>
</evidence>
<dbReference type="SUPFAM" id="SSF53067">
    <property type="entry name" value="Actin-like ATPase domain"/>
    <property type="match status" value="2"/>
</dbReference>
<dbReference type="CDD" id="cd07809">
    <property type="entry name" value="ASKHA_NBD_FGGY_BaXK-like"/>
    <property type="match status" value="1"/>
</dbReference>
<gene>
    <name evidence="6" type="ORF">AAK873_07215</name>
</gene>
<dbReference type="Proteomes" id="UP001565200">
    <property type="component" value="Unassembled WGS sequence"/>
</dbReference>
<dbReference type="InterPro" id="IPR043129">
    <property type="entry name" value="ATPase_NBD"/>
</dbReference>
<proteinExistence type="inferred from homology"/>
<accession>A0ABV4CVK1</accession>
<dbReference type="RefSeq" id="WP_121699749.1">
    <property type="nucleotide sequence ID" value="NZ_JBCLPP010000016.1"/>
</dbReference>
<dbReference type="EMBL" id="JBCLPP010000016">
    <property type="protein sequence ID" value="MEY8245403.1"/>
    <property type="molecule type" value="Genomic_DNA"/>
</dbReference>
<dbReference type="Gene3D" id="3.30.420.40">
    <property type="match status" value="2"/>
</dbReference>
<dbReference type="InterPro" id="IPR018485">
    <property type="entry name" value="FGGY_C"/>
</dbReference>
<evidence type="ECO:0000259" key="4">
    <source>
        <dbReference type="Pfam" id="PF00370"/>
    </source>
</evidence>
<dbReference type="InterPro" id="IPR018484">
    <property type="entry name" value="FGGY_N"/>
</dbReference>
<evidence type="ECO:0000313" key="7">
    <source>
        <dbReference type="Proteomes" id="UP001565200"/>
    </source>
</evidence>
<sequence length="532" mass="58125">MEFDIKTKIETGKAILGIEFGSTRIKAVLISPDNRPIAQGSHEWENQLVDGLWTYSIEAIWEGVRDCYRNLQDNVREQYGVEIEKLAAIGISAMMHGYMAFDSNQQILVPFRTWRNTNTARAAAELSELFVYNIPLRWSISHLYQAILDDEKHVKDVDFLTTLAGYIHWQITGEKVLGIGDASGMLPIDPETKNYSAAMVEKFDALVAPKGYGWKLEDILPKVLLAGENAGCLTAEGARLLDPSGHLQAGIPVCPPEGDAGTGMTATNAVKQRTGNVSAGTSSFSMIVLEKELSKPYEPIDIVTTPDGSLVAMVHCNNCTSDLNAWVGLFREYTELLGLPVDMNEIYGKLYNNALNGDSDSGGLLAYNYFSGEPVTGLAEGRPLFVRSVNDRFNLANFMRAHLYGSVAVLKIGNDILFNEEKISVDRITGHGGLFKTKGVGQRILAAALNSPISVMDTAGEGGAWGMALLASYLVNNPDRLSLSDYLDREVFAGDVGTEIKPTEAEVAGFNAYIENYKRGLGIEKAAVEFKK</sequence>
<feature type="domain" description="Carbohydrate kinase FGGY N-terminal" evidence="4">
    <location>
        <begin position="15"/>
        <end position="259"/>
    </location>
</feature>
<protein>
    <submittedName>
        <fullName evidence="6">FGGY-family carbohydrate kinase</fullName>
        <ecNumber evidence="6">2.7.1.-</ecNumber>
    </submittedName>
</protein>
<evidence type="ECO:0000256" key="2">
    <source>
        <dbReference type="ARBA" id="ARBA00022679"/>
    </source>
</evidence>